<name>A0A9X3IKB1_9HYPH</name>
<reference evidence="1" key="1">
    <citation type="submission" date="2022-11" db="EMBL/GenBank/DDBJ databases">
        <title>Biodiversity and phylogenetic relationships of bacteria.</title>
        <authorList>
            <person name="Machado R.A.R."/>
            <person name="Bhat A."/>
            <person name="Loulou A."/>
            <person name="Kallel S."/>
        </authorList>
    </citation>
    <scope>NUCLEOTIDE SEQUENCE</scope>
    <source>
        <strain evidence="1">K-TC2</strain>
    </source>
</reference>
<evidence type="ECO:0000313" key="1">
    <source>
        <dbReference type="EMBL" id="MCX5569404.1"/>
    </source>
</evidence>
<dbReference type="RefSeq" id="WP_266338376.1">
    <property type="nucleotide sequence ID" value="NZ_JAPKNK010000003.1"/>
</dbReference>
<dbReference type="Proteomes" id="UP001144805">
    <property type="component" value="Unassembled WGS sequence"/>
</dbReference>
<dbReference type="Gene3D" id="1.10.260.40">
    <property type="entry name" value="lambda repressor-like DNA-binding domains"/>
    <property type="match status" value="1"/>
</dbReference>
<dbReference type="GO" id="GO:0003677">
    <property type="term" value="F:DNA binding"/>
    <property type="evidence" value="ECO:0007669"/>
    <property type="project" value="InterPro"/>
</dbReference>
<proteinExistence type="predicted"/>
<organism evidence="1 2">
    <name type="scientific">Kaistia nematophila</name>
    <dbReference type="NCBI Taxonomy" id="2994654"/>
    <lineage>
        <taxon>Bacteria</taxon>
        <taxon>Pseudomonadati</taxon>
        <taxon>Pseudomonadota</taxon>
        <taxon>Alphaproteobacteria</taxon>
        <taxon>Hyphomicrobiales</taxon>
        <taxon>Kaistiaceae</taxon>
        <taxon>Kaistia</taxon>
    </lineage>
</organism>
<gene>
    <name evidence="1" type="ORF">OSH07_09375</name>
</gene>
<keyword evidence="2" id="KW-1185">Reference proteome</keyword>
<evidence type="ECO:0000313" key="2">
    <source>
        <dbReference type="Proteomes" id="UP001144805"/>
    </source>
</evidence>
<dbReference type="InterPro" id="IPR010982">
    <property type="entry name" value="Lambda_DNA-bd_dom_sf"/>
</dbReference>
<accession>A0A9X3IKB1</accession>
<sequence>MTEPTRLTGRMVAAARALAGISLEDLAAAAGLGLETTRLAENSGSAPLASPDQAAAIGAALEHFGVLILEEAGGLGAGVRLKFTRLDVKQIARLEGEGGPAGDDDVP</sequence>
<protein>
    <submittedName>
        <fullName evidence="1">XRE family transcriptional regulator</fullName>
    </submittedName>
</protein>
<dbReference type="AlphaFoldDB" id="A0A9X3IKB1"/>
<dbReference type="EMBL" id="JAPKNK010000003">
    <property type="protein sequence ID" value="MCX5569404.1"/>
    <property type="molecule type" value="Genomic_DNA"/>
</dbReference>
<comment type="caution">
    <text evidence="1">The sequence shown here is derived from an EMBL/GenBank/DDBJ whole genome shotgun (WGS) entry which is preliminary data.</text>
</comment>